<feature type="domain" description="N-acetyltransferase" evidence="1">
    <location>
        <begin position="12"/>
        <end position="168"/>
    </location>
</feature>
<comment type="caution">
    <text evidence="2">The sequence shown here is derived from an EMBL/GenBank/DDBJ whole genome shotgun (WGS) entry which is preliminary data.</text>
</comment>
<accession>A0ABS8YJQ4</accession>
<reference evidence="2 3" key="1">
    <citation type="submission" date="2021-11" db="EMBL/GenBank/DDBJ databases">
        <title>Draft genome sequence of Paenibacillus profundus YoMME, a new Gram-positive bacteria with exoelectrogenic properties.</title>
        <authorList>
            <person name="Hubenova Y."/>
            <person name="Hubenova E."/>
            <person name="Manasiev Y."/>
            <person name="Peykov S."/>
            <person name="Mitov M."/>
        </authorList>
    </citation>
    <scope>NUCLEOTIDE SEQUENCE [LARGE SCALE GENOMIC DNA]</scope>
    <source>
        <strain evidence="2 3">YoMME</strain>
    </source>
</reference>
<name>A0ABS8YJQ4_9BACL</name>
<dbReference type="Proteomes" id="UP001199916">
    <property type="component" value="Unassembled WGS sequence"/>
</dbReference>
<dbReference type="Gene3D" id="3.40.630.30">
    <property type="match status" value="1"/>
</dbReference>
<gene>
    <name evidence="2" type="ORF">LQV63_15955</name>
</gene>
<evidence type="ECO:0000259" key="1">
    <source>
        <dbReference type="PROSITE" id="PS51186"/>
    </source>
</evidence>
<dbReference type="Pfam" id="PF13302">
    <property type="entry name" value="Acetyltransf_3"/>
    <property type="match status" value="1"/>
</dbReference>
<organism evidence="2 3">
    <name type="scientific">Paenibacillus profundus</name>
    <dbReference type="NCBI Taxonomy" id="1173085"/>
    <lineage>
        <taxon>Bacteria</taxon>
        <taxon>Bacillati</taxon>
        <taxon>Bacillota</taxon>
        <taxon>Bacilli</taxon>
        <taxon>Bacillales</taxon>
        <taxon>Paenibacillaceae</taxon>
        <taxon>Paenibacillus</taxon>
    </lineage>
</organism>
<dbReference type="InterPro" id="IPR051531">
    <property type="entry name" value="N-acetyltransferase"/>
</dbReference>
<sequence length="180" mass="21487">MKSFPVLETDRLRLRQLRAEDAKELYHYFSQDEVTQYYDLESFVEVRQAEELIANWNRRYEEQQGIRWGITYKPEDVIIGTCGFHNWFKEDRKAEIGYELTPEYWRQGIMTEAILQVMKYGFEEMALHRIEAFIDPGNISSRKLLEKAGLSEEGLLRECFYEKGQFVDAVLFSILKREFS</sequence>
<dbReference type="PANTHER" id="PTHR43792:SF9">
    <property type="entry name" value="RIBOSOMAL-PROTEIN-ALANINE ACETYLTRANSFERASE"/>
    <property type="match status" value="1"/>
</dbReference>
<dbReference type="PROSITE" id="PS51186">
    <property type="entry name" value="GNAT"/>
    <property type="match status" value="1"/>
</dbReference>
<evidence type="ECO:0000313" key="3">
    <source>
        <dbReference type="Proteomes" id="UP001199916"/>
    </source>
</evidence>
<dbReference type="RefSeq" id="WP_019424533.1">
    <property type="nucleotide sequence ID" value="NZ_JAJNBZ010000012.1"/>
</dbReference>
<dbReference type="EMBL" id="JAJNBZ010000012">
    <property type="protein sequence ID" value="MCE5170800.1"/>
    <property type="molecule type" value="Genomic_DNA"/>
</dbReference>
<protein>
    <submittedName>
        <fullName evidence="2">GNAT family N-acetyltransferase</fullName>
    </submittedName>
</protein>
<dbReference type="InterPro" id="IPR016181">
    <property type="entry name" value="Acyl_CoA_acyltransferase"/>
</dbReference>
<proteinExistence type="predicted"/>
<dbReference type="SUPFAM" id="SSF55729">
    <property type="entry name" value="Acyl-CoA N-acyltransferases (Nat)"/>
    <property type="match status" value="1"/>
</dbReference>
<dbReference type="InterPro" id="IPR000182">
    <property type="entry name" value="GNAT_dom"/>
</dbReference>
<keyword evidence="3" id="KW-1185">Reference proteome</keyword>
<dbReference type="PANTHER" id="PTHR43792">
    <property type="entry name" value="GNAT FAMILY, PUTATIVE (AFU_ORTHOLOGUE AFUA_3G00765)-RELATED-RELATED"/>
    <property type="match status" value="1"/>
</dbReference>
<evidence type="ECO:0000313" key="2">
    <source>
        <dbReference type="EMBL" id="MCE5170800.1"/>
    </source>
</evidence>